<keyword evidence="5 8" id="KW-0028">Amino-acid biosynthesis</keyword>
<dbReference type="GO" id="GO:0003984">
    <property type="term" value="F:acetolactate synthase activity"/>
    <property type="evidence" value="ECO:0007669"/>
    <property type="project" value="UniProtKB-EC"/>
</dbReference>
<dbReference type="Gene3D" id="3.30.70.260">
    <property type="match status" value="1"/>
</dbReference>
<accession>A0ABU3Z9Y8</accession>
<name>A0ABU3Z9Y8_9FIRM</name>
<dbReference type="Pfam" id="PF22629">
    <property type="entry name" value="ACT_AHAS_ss"/>
    <property type="match status" value="1"/>
</dbReference>
<dbReference type="PANTHER" id="PTHR30239">
    <property type="entry name" value="ACETOLACTATE SYNTHASE SMALL SUBUNIT"/>
    <property type="match status" value="1"/>
</dbReference>
<dbReference type="Pfam" id="PF10369">
    <property type="entry name" value="ALS_ss_C"/>
    <property type="match status" value="1"/>
</dbReference>
<dbReference type="Proteomes" id="UP001272515">
    <property type="component" value="Unassembled WGS sequence"/>
</dbReference>
<organism evidence="10 11">
    <name type="scientific">Veillonella absiana</name>
    <dbReference type="NCBI Taxonomy" id="3079305"/>
    <lineage>
        <taxon>Bacteria</taxon>
        <taxon>Bacillati</taxon>
        <taxon>Bacillota</taxon>
        <taxon>Negativicutes</taxon>
        <taxon>Veillonellales</taxon>
        <taxon>Veillonellaceae</taxon>
        <taxon>Veillonella</taxon>
    </lineage>
</organism>
<evidence type="ECO:0000256" key="8">
    <source>
        <dbReference type="RuleBase" id="RU368092"/>
    </source>
</evidence>
<evidence type="ECO:0000259" key="9">
    <source>
        <dbReference type="PROSITE" id="PS51671"/>
    </source>
</evidence>
<comment type="caution">
    <text evidence="10">The sequence shown here is derived from an EMBL/GenBank/DDBJ whole genome shotgun (WGS) entry which is preliminary data.</text>
</comment>
<evidence type="ECO:0000313" key="11">
    <source>
        <dbReference type="Proteomes" id="UP001272515"/>
    </source>
</evidence>
<dbReference type="EMBL" id="JAWJZB010000007">
    <property type="protein sequence ID" value="MDV5088502.1"/>
    <property type="molecule type" value="Genomic_DNA"/>
</dbReference>
<evidence type="ECO:0000256" key="4">
    <source>
        <dbReference type="ARBA" id="ARBA00011744"/>
    </source>
</evidence>
<reference evidence="10 11" key="1">
    <citation type="submission" date="2023-10" db="EMBL/GenBank/DDBJ databases">
        <title>Veillonella sp. nov., isolated from a pig farm feces dump.</title>
        <authorList>
            <person name="Chang Y.-H."/>
        </authorList>
    </citation>
    <scope>NUCLEOTIDE SEQUENCE [LARGE SCALE GENOMIC DNA]</scope>
    <source>
        <strain evidence="10 11">YH-vei2233</strain>
    </source>
</reference>
<keyword evidence="8 10" id="KW-0808">Transferase</keyword>
<comment type="pathway">
    <text evidence="1 8">Amino-acid biosynthesis; L-isoleucine biosynthesis; L-isoleucine from 2-oxobutanoate: step 1/4.</text>
</comment>
<evidence type="ECO:0000256" key="2">
    <source>
        <dbReference type="ARBA" id="ARBA00005025"/>
    </source>
</evidence>
<dbReference type="Gene3D" id="3.30.70.1150">
    <property type="entry name" value="ACT-like. Chain A, domain 2"/>
    <property type="match status" value="1"/>
</dbReference>
<dbReference type="EC" id="2.2.1.6" evidence="8"/>
<dbReference type="NCBIfam" id="NF008864">
    <property type="entry name" value="PRK11895.1"/>
    <property type="match status" value="1"/>
</dbReference>
<gene>
    <name evidence="10" type="primary">ilvN</name>
    <name evidence="10" type="ORF">RVY80_06570</name>
</gene>
<keyword evidence="6 8" id="KW-0100">Branched-chain amino acid biosynthesis</keyword>
<comment type="catalytic activity">
    <reaction evidence="7 8">
        <text>2 pyruvate + H(+) = (2S)-2-acetolactate + CO2</text>
        <dbReference type="Rhea" id="RHEA:25249"/>
        <dbReference type="ChEBI" id="CHEBI:15361"/>
        <dbReference type="ChEBI" id="CHEBI:15378"/>
        <dbReference type="ChEBI" id="CHEBI:16526"/>
        <dbReference type="ChEBI" id="CHEBI:58476"/>
        <dbReference type="EC" id="2.2.1.6"/>
    </reaction>
</comment>
<dbReference type="InterPro" id="IPR054480">
    <property type="entry name" value="AHAS_small-like_ACT"/>
</dbReference>
<dbReference type="InterPro" id="IPR045865">
    <property type="entry name" value="ACT-like_dom_sf"/>
</dbReference>
<dbReference type="PANTHER" id="PTHR30239:SF0">
    <property type="entry name" value="ACETOLACTATE SYNTHASE SMALL SUBUNIT 1, CHLOROPLASTIC"/>
    <property type="match status" value="1"/>
</dbReference>
<evidence type="ECO:0000256" key="5">
    <source>
        <dbReference type="ARBA" id="ARBA00022605"/>
    </source>
</evidence>
<comment type="subunit">
    <text evidence="4 8">Dimer of large and small chains.</text>
</comment>
<feature type="domain" description="ACT" evidence="9">
    <location>
        <begin position="11"/>
        <end position="85"/>
    </location>
</feature>
<dbReference type="CDD" id="cd04878">
    <property type="entry name" value="ACT_AHAS"/>
    <property type="match status" value="1"/>
</dbReference>
<comment type="function">
    <text evidence="8">Catalyzes the conversion of 2 pyruvate molecules into acetolactate in the first common step of the biosynthetic pathway of the branched-amino acids such as leucine, isoleucine, and valine.</text>
</comment>
<dbReference type="InterPro" id="IPR002912">
    <property type="entry name" value="ACT_dom"/>
</dbReference>
<dbReference type="InterPro" id="IPR004789">
    <property type="entry name" value="Acetalactate_synth_ssu"/>
</dbReference>
<protein>
    <recommendedName>
        <fullName evidence="8">Acetolactate synthase small subunit</fullName>
        <shortName evidence="8">AHAS</shortName>
        <shortName evidence="8">ALS</shortName>
        <ecNumber evidence="8">2.2.1.6</ecNumber>
    </recommendedName>
    <alternativeName>
        <fullName evidence="8">Acetohydroxy-acid synthase small subunit</fullName>
    </alternativeName>
</protein>
<dbReference type="InterPro" id="IPR039557">
    <property type="entry name" value="AHAS_ACT"/>
</dbReference>
<dbReference type="NCBIfam" id="TIGR00119">
    <property type="entry name" value="acolac_sm"/>
    <property type="match status" value="1"/>
</dbReference>
<dbReference type="InterPro" id="IPR019455">
    <property type="entry name" value="Acetolactate_synth_ssu_C"/>
</dbReference>
<evidence type="ECO:0000313" key="10">
    <source>
        <dbReference type="EMBL" id="MDV5088502.1"/>
    </source>
</evidence>
<proteinExistence type="inferred from homology"/>
<evidence type="ECO:0000256" key="1">
    <source>
        <dbReference type="ARBA" id="ARBA00004974"/>
    </source>
</evidence>
<dbReference type="InterPro" id="IPR027271">
    <property type="entry name" value="Acetolactate_synth/TF_NikR_C"/>
</dbReference>
<keyword evidence="11" id="KW-1185">Reference proteome</keyword>
<dbReference type="SUPFAM" id="SSF55021">
    <property type="entry name" value="ACT-like"/>
    <property type="match status" value="2"/>
</dbReference>
<dbReference type="PROSITE" id="PS51671">
    <property type="entry name" value="ACT"/>
    <property type="match status" value="1"/>
</dbReference>
<comment type="pathway">
    <text evidence="2 8">Amino-acid biosynthesis; L-valine biosynthesis; L-valine from pyruvate: step 1/4.</text>
</comment>
<sequence length="172" mass="19489">MENTVITKKRCISAYVENQIGVLAKISGLFAGKNYNLDTLTVGETEDSTMSRMTIELTCDDLTFEQIIKQLNRSVEVIKVIDFTDMPITKKELLFIKVNSCKEGDKQEIFRIAKTFDLKVVDYNKKAVLIQCVKTVSKNNDMINLFKDMFVNRIEVVRGGSVAIEALSTPDY</sequence>
<dbReference type="RefSeq" id="WP_295189141.1">
    <property type="nucleotide sequence ID" value="NZ_JAWJZA010000006.1"/>
</dbReference>
<evidence type="ECO:0000256" key="6">
    <source>
        <dbReference type="ARBA" id="ARBA00023304"/>
    </source>
</evidence>
<comment type="similarity">
    <text evidence="3 8">Belongs to the acetolactate synthase small subunit family.</text>
</comment>
<evidence type="ECO:0000256" key="7">
    <source>
        <dbReference type="ARBA" id="ARBA00048670"/>
    </source>
</evidence>
<evidence type="ECO:0000256" key="3">
    <source>
        <dbReference type="ARBA" id="ARBA00006341"/>
    </source>
</evidence>